<dbReference type="OrthoDB" id="604585at2759"/>
<keyword evidence="2" id="KW-1185">Reference proteome</keyword>
<dbReference type="AlphaFoldDB" id="A0A8T0VSC7"/>
<name>A0A8T0VSC7_PANVG</name>
<dbReference type="Proteomes" id="UP000823388">
    <property type="component" value="Chromosome 2K"/>
</dbReference>
<evidence type="ECO:0000313" key="1">
    <source>
        <dbReference type="EMBL" id="KAG2639781.1"/>
    </source>
</evidence>
<dbReference type="EMBL" id="CM029039">
    <property type="protein sequence ID" value="KAG2639781.1"/>
    <property type="molecule type" value="Genomic_DNA"/>
</dbReference>
<protein>
    <recommendedName>
        <fullName evidence="3">DUF4220 domain-containing protein</fullName>
    </recommendedName>
</protein>
<dbReference type="PANTHER" id="PTHR31325">
    <property type="entry name" value="OS01G0798800 PROTEIN-RELATED"/>
    <property type="match status" value="1"/>
</dbReference>
<evidence type="ECO:0000313" key="2">
    <source>
        <dbReference type="Proteomes" id="UP000823388"/>
    </source>
</evidence>
<comment type="caution">
    <text evidence="1">The sequence shown here is derived from an EMBL/GenBank/DDBJ whole genome shotgun (WGS) entry which is preliminary data.</text>
</comment>
<dbReference type="InterPro" id="IPR007658">
    <property type="entry name" value="DUF594"/>
</dbReference>
<evidence type="ECO:0008006" key="3">
    <source>
        <dbReference type="Google" id="ProtNLM"/>
    </source>
</evidence>
<sequence>MASYICSSWTKVALICHRVNSTSLQHPLRMIRWVASLLLKCRLKIMKHWDETIGQCSVLVLHPRPILFDLIRHILRLPDQERKVKVPAVVKICSFDVLRNSHSNECQLSNGTASLHRSQVGESFLWACNSMGTSAIILTWHIATSILEVRHPYRPDQEEGSSMICNQHKIAATHLSRYCAYLVTWCPELLPDEDEWSKSLYNAVKEDATRVLAVRAASRPLTPEVEYQDLVQLLSEDSKHEVLKNGVRLGKQLVELVEGEEAAWAMLAGFWAEMILYVAPSKNLRGHSMAIAHRPWRRADHAPLGVALPCWNR</sequence>
<reference evidence="1" key="1">
    <citation type="submission" date="2020-05" db="EMBL/GenBank/DDBJ databases">
        <title>WGS assembly of Panicum virgatum.</title>
        <authorList>
            <person name="Lovell J.T."/>
            <person name="Jenkins J."/>
            <person name="Shu S."/>
            <person name="Juenger T.E."/>
            <person name="Schmutz J."/>
        </authorList>
    </citation>
    <scope>NUCLEOTIDE SEQUENCE</scope>
    <source>
        <strain evidence="1">AP13</strain>
    </source>
</reference>
<proteinExistence type="predicted"/>
<organism evidence="1 2">
    <name type="scientific">Panicum virgatum</name>
    <name type="common">Blackwell switchgrass</name>
    <dbReference type="NCBI Taxonomy" id="38727"/>
    <lineage>
        <taxon>Eukaryota</taxon>
        <taxon>Viridiplantae</taxon>
        <taxon>Streptophyta</taxon>
        <taxon>Embryophyta</taxon>
        <taxon>Tracheophyta</taxon>
        <taxon>Spermatophyta</taxon>
        <taxon>Magnoliopsida</taxon>
        <taxon>Liliopsida</taxon>
        <taxon>Poales</taxon>
        <taxon>Poaceae</taxon>
        <taxon>PACMAD clade</taxon>
        <taxon>Panicoideae</taxon>
        <taxon>Panicodae</taxon>
        <taxon>Paniceae</taxon>
        <taxon>Panicinae</taxon>
        <taxon>Panicum</taxon>
        <taxon>Panicum sect. Hiantes</taxon>
    </lineage>
</organism>
<accession>A0A8T0VSC7</accession>
<dbReference type="Pfam" id="PF04578">
    <property type="entry name" value="DUF594"/>
    <property type="match status" value="1"/>
</dbReference>
<gene>
    <name evidence="1" type="ORF">PVAP13_2KG042000</name>
</gene>